<reference evidence="5 7" key="1">
    <citation type="submission" date="2014-12" db="EMBL/GenBank/DDBJ databases">
        <title>Comparative genome analysis of Bacillus coagulans HM-08, Clostridium butyricum HM-68, Bacillus subtilis HM-66 and Bacillus licheniformis BL-09.</title>
        <authorList>
            <person name="Zhang H."/>
        </authorList>
    </citation>
    <scope>NUCLEOTIDE SEQUENCE [LARGE SCALE GENOMIC DNA]</scope>
    <source>
        <strain evidence="5 7">HM-66</strain>
    </source>
</reference>
<dbReference type="SUPFAM" id="SSF52540">
    <property type="entry name" value="P-loop containing nucleoside triphosphate hydrolases"/>
    <property type="match status" value="1"/>
</dbReference>
<evidence type="ECO:0000259" key="4">
    <source>
        <dbReference type="PROSITE" id="PS50893"/>
    </source>
</evidence>
<dbReference type="PANTHER" id="PTHR45772">
    <property type="entry name" value="CONSERVED COMPONENT OF ABC TRANSPORTER FOR NATURAL AMINO ACIDS-RELATED"/>
    <property type="match status" value="1"/>
</dbReference>
<dbReference type="RefSeq" id="WP_041351701.1">
    <property type="nucleotide sequence ID" value="NZ_JAGFPW010000011.1"/>
</dbReference>
<dbReference type="Gene3D" id="3.40.50.300">
    <property type="entry name" value="P-loop containing nucleotide triphosphate hydrolases"/>
    <property type="match status" value="1"/>
</dbReference>
<proteinExistence type="predicted"/>
<dbReference type="InterPro" id="IPR017781">
    <property type="entry name" value="ABC_transptr_urea_ATP-bd_UrtD"/>
</dbReference>
<accession>A0A0C3J9B4</accession>
<protein>
    <submittedName>
        <fullName evidence="5 6">ABC transporter</fullName>
    </submittedName>
</protein>
<dbReference type="Proteomes" id="UP000032247">
    <property type="component" value="Unassembled WGS sequence"/>
</dbReference>
<dbReference type="GO" id="GO:0016887">
    <property type="term" value="F:ATP hydrolysis activity"/>
    <property type="evidence" value="ECO:0007669"/>
    <property type="project" value="InterPro"/>
</dbReference>
<dbReference type="CDD" id="cd03219">
    <property type="entry name" value="ABC_Mj1267_LivG_branched"/>
    <property type="match status" value="1"/>
</dbReference>
<dbReference type="Proteomes" id="UP000665181">
    <property type="component" value="Unassembled WGS sequence"/>
</dbReference>
<dbReference type="PROSITE" id="PS50893">
    <property type="entry name" value="ABC_TRANSPORTER_2"/>
    <property type="match status" value="1"/>
</dbReference>
<dbReference type="InterPro" id="IPR027417">
    <property type="entry name" value="P-loop_NTPase"/>
</dbReference>
<gene>
    <name evidence="6" type="primary">urtD</name>
    <name evidence="6" type="ORF">J5227_13385</name>
    <name evidence="5" type="ORF">SC09_contig4orf00954</name>
</gene>
<dbReference type="SMART" id="SM00382">
    <property type="entry name" value="AAA"/>
    <property type="match status" value="1"/>
</dbReference>
<reference evidence="6" key="2">
    <citation type="submission" date="2021-03" db="EMBL/GenBank/DDBJ databases">
        <title>Isolation of Bacillus subtilis from fermented food sample.</title>
        <authorList>
            <person name="Lakshmanan V."/>
            <person name="Athira K."/>
            <person name="Rajagopal K."/>
        </authorList>
    </citation>
    <scope>NUCLEOTIDE SEQUENCE</scope>
    <source>
        <strain evidence="6">S1</strain>
    </source>
</reference>
<dbReference type="GO" id="GO:0005524">
    <property type="term" value="F:ATP binding"/>
    <property type="evidence" value="ECO:0007669"/>
    <property type="project" value="UniProtKB-KW"/>
</dbReference>
<evidence type="ECO:0000256" key="3">
    <source>
        <dbReference type="ARBA" id="ARBA00022840"/>
    </source>
</evidence>
<keyword evidence="1" id="KW-0813">Transport</keyword>
<dbReference type="NCBIfam" id="TIGR03411">
    <property type="entry name" value="urea_trans_UrtD"/>
    <property type="match status" value="1"/>
</dbReference>
<comment type="caution">
    <text evidence="5">The sequence shown here is derived from an EMBL/GenBank/DDBJ whole genome shotgun (WGS) entry which is preliminary data.</text>
</comment>
<name>A0A0C3J9B4_BACIU</name>
<evidence type="ECO:0000313" key="6">
    <source>
        <dbReference type="EMBL" id="MBO3795286.1"/>
    </source>
</evidence>
<dbReference type="EMBL" id="JAGFPW010000011">
    <property type="protein sequence ID" value="MBO3795286.1"/>
    <property type="molecule type" value="Genomic_DNA"/>
</dbReference>
<feature type="domain" description="ABC transporter" evidence="4">
    <location>
        <begin position="5"/>
        <end position="245"/>
    </location>
</feature>
<dbReference type="PANTHER" id="PTHR45772:SF8">
    <property type="entry name" value="HIGH-AFFINITY BRANCHED-CHAIN AMINO ACID TRANSPORT ATP-BINDING PROTEIN"/>
    <property type="match status" value="1"/>
</dbReference>
<dbReference type="AlphaFoldDB" id="A0A0C3J9B4"/>
<evidence type="ECO:0000256" key="1">
    <source>
        <dbReference type="ARBA" id="ARBA00022448"/>
    </source>
</evidence>
<dbReference type="STRING" id="483913.AN935_18530"/>
<dbReference type="InterPro" id="IPR051120">
    <property type="entry name" value="ABC_AA/LPS_Transport"/>
</dbReference>
<dbReference type="Pfam" id="PF00005">
    <property type="entry name" value="ABC_tran"/>
    <property type="match status" value="1"/>
</dbReference>
<dbReference type="PATRIC" id="fig|1423.173.peg.4530"/>
<dbReference type="GO" id="GO:0005886">
    <property type="term" value="C:plasma membrane"/>
    <property type="evidence" value="ECO:0007669"/>
    <property type="project" value="TreeGrafter"/>
</dbReference>
<dbReference type="EMBL" id="JXBC01000013">
    <property type="protein sequence ID" value="KIU05988.1"/>
    <property type="molecule type" value="Genomic_DNA"/>
</dbReference>
<dbReference type="InterPro" id="IPR003439">
    <property type="entry name" value="ABC_transporter-like_ATP-bd"/>
</dbReference>
<keyword evidence="3 6" id="KW-0067">ATP-binding</keyword>
<keyword evidence="2" id="KW-0547">Nucleotide-binding</keyword>
<evidence type="ECO:0000313" key="7">
    <source>
        <dbReference type="Proteomes" id="UP000032247"/>
    </source>
</evidence>
<dbReference type="InterPro" id="IPR003593">
    <property type="entry name" value="AAA+_ATPase"/>
</dbReference>
<sequence>MKPILTCRDVKVEFDGFWALQGADISVQERDIHFLIGPNGAGKTTLLDIICGKTKPHSGEVLFQETNELTKAREYQIAKLGVARKFQAPSVFMQLTVFENLELAMKQKKTILSLLTARMTKEQSDRIIDILRLIGLDDKWDLTAGSLSHGQKQWLEIGMQLAMEPKLLLLDEPIAGMTGKEREKTGALLEEIAKTCSVLIVEHDMDFVRLFSRKVTVMHEGKVLCEGSMDDITSNEEVAEVYLGRSGVS</sequence>
<evidence type="ECO:0000313" key="5">
    <source>
        <dbReference type="EMBL" id="KIU05988.1"/>
    </source>
</evidence>
<dbReference type="FunFam" id="3.40.50.300:FF:000421">
    <property type="entry name" value="Branched-chain amino acid ABC transporter ATP-binding protein"/>
    <property type="match status" value="1"/>
</dbReference>
<organism evidence="5 7">
    <name type="scientific">Bacillus subtilis</name>
    <dbReference type="NCBI Taxonomy" id="1423"/>
    <lineage>
        <taxon>Bacteria</taxon>
        <taxon>Bacillati</taxon>
        <taxon>Bacillota</taxon>
        <taxon>Bacilli</taxon>
        <taxon>Bacillales</taxon>
        <taxon>Bacillaceae</taxon>
        <taxon>Bacillus</taxon>
    </lineage>
</organism>
<evidence type="ECO:0000256" key="2">
    <source>
        <dbReference type="ARBA" id="ARBA00022741"/>
    </source>
</evidence>